<dbReference type="GO" id="GO:0017150">
    <property type="term" value="F:tRNA dihydrouridine synthase activity"/>
    <property type="evidence" value="ECO:0007669"/>
    <property type="project" value="InterPro"/>
</dbReference>
<dbReference type="InterPro" id="IPR001269">
    <property type="entry name" value="DUS_fam"/>
</dbReference>
<feature type="binding site" evidence="13">
    <location>
        <position position="183"/>
    </location>
    <ligand>
        <name>FMN</name>
        <dbReference type="ChEBI" id="CHEBI:58210"/>
    </ligand>
</feature>
<accession>A0A0S7C0H4</accession>
<dbReference type="AlphaFoldDB" id="A0A0S7C0H4"/>
<dbReference type="PATRIC" id="fig|1678841.3.peg.479"/>
<dbReference type="Gene3D" id="1.10.1200.80">
    <property type="entry name" value="Putative flavin oxidoreducatase, domain 2"/>
    <property type="match status" value="1"/>
</dbReference>
<comment type="catalytic activity">
    <reaction evidence="10">
        <text>a 5,6-dihydrouridine in tRNA + NAD(+) = a uridine in tRNA + NADH + H(+)</text>
        <dbReference type="Rhea" id="RHEA:54452"/>
        <dbReference type="Rhea" id="RHEA-COMP:13339"/>
        <dbReference type="Rhea" id="RHEA-COMP:13887"/>
        <dbReference type="ChEBI" id="CHEBI:15378"/>
        <dbReference type="ChEBI" id="CHEBI:57540"/>
        <dbReference type="ChEBI" id="CHEBI:57945"/>
        <dbReference type="ChEBI" id="CHEBI:65315"/>
        <dbReference type="ChEBI" id="CHEBI:74443"/>
    </reaction>
</comment>
<keyword evidence="6" id="KW-0521">NADP</keyword>
<evidence type="ECO:0000313" key="16">
    <source>
        <dbReference type="Proteomes" id="UP000053091"/>
    </source>
</evidence>
<dbReference type="PANTHER" id="PTHR45846:SF1">
    <property type="entry name" value="TRNA-DIHYDROURIDINE(47) SYNTHASE [NAD(P)(+)]-LIKE"/>
    <property type="match status" value="1"/>
</dbReference>
<evidence type="ECO:0000256" key="2">
    <source>
        <dbReference type="ARBA" id="ARBA00022555"/>
    </source>
</evidence>
<comment type="cofactor">
    <cofactor evidence="11 13">
        <name>FMN</name>
        <dbReference type="ChEBI" id="CHEBI:58210"/>
    </cofactor>
</comment>
<evidence type="ECO:0000256" key="12">
    <source>
        <dbReference type="PIRSR" id="PIRSR006621-1"/>
    </source>
</evidence>
<dbReference type="SUPFAM" id="SSF51395">
    <property type="entry name" value="FMN-linked oxidoreductases"/>
    <property type="match status" value="1"/>
</dbReference>
<keyword evidence="16" id="KW-1185">Reference proteome</keyword>
<keyword evidence="3 11" id="KW-0285">Flavoprotein</keyword>
<dbReference type="InterPro" id="IPR024036">
    <property type="entry name" value="tRNA-dHydroUridine_Synthase_C"/>
</dbReference>
<keyword evidence="5 11" id="KW-0819">tRNA processing</keyword>
<evidence type="ECO:0000256" key="9">
    <source>
        <dbReference type="ARBA" id="ARBA00048205"/>
    </source>
</evidence>
<feature type="binding site" evidence="13">
    <location>
        <begin position="243"/>
        <end position="244"/>
    </location>
    <ligand>
        <name>FMN</name>
        <dbReference type="ChEBI" id="CHEBI:58210"/>
    </ligand>
</feature>
<evidence type="ECO:0000256" key="6">
    <source>
        <dbReference type="ARBA" id="ARBA00022857"/>
    </source>
</evidence>
<dbReference type="Proteomes" id="UP000053091">
    <property type="component" value="Unassembled WGS sequence"/>
</dbReference>
<comment type="similarity">
    <text evidence="11">Belongs to the dus family.</text>
</comment>
<dbReference type="PIRSF" id="PIRSF006621">
    <property type="entry name" value="Dus"/>
    <property type="match status" value="1"/>
</dbReference>
<keyword evidence="13" id="KW-0547">Nucleotide-binding</keyword>
<dbReference type="OrthoDB" id="9764501at2"/>
<dbReference type="CDD" id="cd02801">
    <property type="entry name" value="DUS_like_FMN"/>
    <property type="match status" value="1"/>
</dbReference>
<feature type="domain" description="DUS-like FMN-binding" evidence="14">
    <location>
        <begin position="15"/>
        <end position="321"/>
    </location>
</feature>
<evidence type="ECO:0000256" key="7">
    <source>
        <dbReference type="ARBA" id="ARBA00022884"/>
    </source>
</evidence>
<evidence type="ECO:0000256" key="8">
    <source>
        <dbReference type="ARBA" id="ARBA00023002"/>
    </source>
</evidence>
<keyword evidence="8 11" id="KW-0560">Oxidoreductase</keyword>
<evidence type="ECO:0000256" key="13">
    <source>
        <dbReference type="PIRSR" id="PIRSR006621-2"/>
    </source>
</evidence>
<gene>
    <name evidence="15" type="ORF">TBC1_11420</name>
</gene>
<dbReference type="EC" id="1.3.1.-" evidence="11"/>
<dbReference type="GO" id="GO:0050660">
    <property type="term" value="F:flavin adenine dinucleotide binding"/>
    <property type="evidence" value="ECO:0007669"/>
    <property type="project" value="InterPro"/>
</dbReference>
<sequence length="328" mass="36590">MTDFWKTLKGPFFVLAPMEDVTDTVFREVVLSVSSPERLRVLVTEFTSVDGLCHPKGRDAVVHRLMVNSSERELLEKSGVFLLAQIWGSDPEKFYQASRFIADNYHFDGIDINMGCPADKIVKQGACAALIGQNTLAAEIIEATRKGSSLPVSVKTRTGIREHITGSWISHLLSCKVSAITLHARTRQMMSLKAADWEQVKIAAEIRDSIDPGIRIIGNGDVENYRQGILLSEHTGADGIMVGRGIFANPWFFSAEPDEHRVSAKLNLLEKHILLYASTWKDTRNYNILKRFFKIYVHGFDGAASLRARLMESVSAGEAMAAIHHFRS</sequence>
<reference evidence="15" key="1">
    <citation type="journal article" date="2015" name="Genome Announc.">
        <title>Draft Genome Sequence of Bacteroidales Strain TBC1, a Novel Isolate from a Methanogenic Wastewater Treatment System.</title>
        <authorList>
            <person name="Tourlousse D.M."/>
            <person name="Matsuura N."/>
            <person name="Sun L."/>
            <person name="Toyonaga M."/>
            <person name="Kuroda K."/>
            <person name="Ohashi A."/>
            <person name="Cruz R."/>
            <person name="Yamaguchi T."/>
            <person name="Sekiguchi Y."/>
        </authorList>
    </citation>
    <scope>NUCLEOTIDE SEQUENCE [LARGE SCALE GENOMIC DNA]</scope>
    <source>
        <strain evidence="15">TBC1</strain>
    </source>
</reference>
<keyword evidence="2" id="KW-0820">tRNA-binding</keyword>
<dbReference type="InterPro" id="IPR013785">
    <property type="entry name" value="Aldolase_TIM"/>
</dbReference>
<feature type="binding site" evidence="13">
    <location>
        <position position="85"/>
    </location>
    <ligand>
        <name>FMN</name>
        <dbReference type="ChEBI" id="CHEBI:58210"/>
    </ligand>
</feature>
<keyword evidence="4 11" id="KW-0288">FMN</keyword>
<name>A0A0S7C0H4_9BACT</name>
<dbReference type="InterPro" id="IPR035587">
    <property type="entry name" value="DUS-like_FMN-bd"/>
</dbReference>
<organism evidence="15">
    <name type="scientific">Lentimicrobium saccharophilum</name>
    <dbReference type="NCBI Taxonomy" id="1678841"/>
    <lineage>
        <taxon>Bacteria</taxon>
        <taxon>Pseudomonadati</taxon>
        <taxon>Bacteroidota</taxon>
        <taxon>Bacteroidia</taxon>
        <taxon>Bacteroidales</taxon>
        <taxon>Lentimicrobiaceae</taxon>
        <taxon>Lentimicrobium</taxon>
    </lineage>
</organism>
<dbReference type="STRING" id="1678841.TBC1_11420"/>
<dbReference type="EMBL" id="DF968182">
    <property type="protein sequence ID" value="GAP42291.1"/>
    <property type="molecule type" value="Genomic_DNA"/>
</dbReference>
<evidence type="ECO:0000256" key="5">
    <source>
        <dbReference type="ARBA" id="ARBA00022694"/>
    </source>
</evidence>
<evidence type="ECO:0000259" key="14">
    <source>
        <dbReference type="Pfam" id="PF01207"/>
    </source>
</evidence>
<evidence type="ECO:0000313" key="15">
    <source>
        <dbReference type="EMBL" id="GAP42291.1"/>
    </source>
</evidence>
<dbReference type="Gene3D" id="3.20.20.70">
    <property type="entry name" value="Aldolase class I"/>
    <property type="match status" value="1"/>
</dbReference>
<dbReference type="PANTHER" id="PTHR45846">
    <property type="entry name" value="TRNA-DIHYDROURIDINE(47) SYNTHASE [NAD(P)(+)]-LIKE"/>
    <property type="match status" value="1"/>
</dbReference>
<evidence type="ECO:0000256" key="4">
    <source>
        <dbReference type="ARBA" id="ARBA00022643"/>
    </source>
</evidence>
<comment type="catalytic activity">
    <reaction evidence="9">
        <text>a 5,6-dihydrouridine in tRNA + NADP(+) = a uridine in tRNA + NADPH + H(+)</text>
        <dbReference type="Rhea" id="RHEA:23624"/>
        <dbReference type="Rhea" id="RHEA-COMP:13339"/>
        <dbReference type="Rhea" id="RHEA-COMP:13887"/>
        <dbReference type="ChEBI" id="CHEBI:15378"/>
        <dbReference type="ChEBI" id="CHEBI:57783"/>
        <dbReference type="ChEBI" id="CHEBI:58349"/>
        <dbReference type="ChEBI" id="CHEBI:65315"/>
        <dbReference type="ChEBI" id="CHEBI:74443"/>
    </reaction>
</comment>
<evidence type="ECO:0000256" key="1">
    <source>
        <dbReference type="ARBA" id="ARBA00002790"/>
    </source>
</evidence>
<comment type="function">
    <text evidence="1 11">Catalyzes the synthesis of 5,6-dihydrouridine (D), a modified base found in the D-loop of most tRNAs, via the reduction of the C5-C6 double bond in target uridines.</text>
</comment>
<dbReference type="GO" id="GO:0000049">
    <property type="term" value="F:tRNA binding"/>
    <property type="evidence" value="ECO:0007669"/>
    <property type="project" value="UniProtKB-KW"/>
</dbReference>
<dbReference type="RefSeq" id="WP_082189446.1">
    <property type="nucleotide sequence ID" value="NZ_DF968182.1"/>
</dbReference>
<protein>
    <recommendedName>
        <fullName evidence="11">tRNA-dihydrouridine synthase</fullName>
        <ecNumber evidence="11">1.3.1.-</ecNumber>
    </recommendedName>
</protein>
<feature type="binding site" evidence="13">
    <location>
        <position position="155"/>
    </location>
    <ligand>
        <name>FMN</name>
        <dbReference type="ChEBI" id="CHEBI:58210"/>
    </ligand>
</feature>
<keyword evidence="7" id="KW-0694">RNA-binding</keyword>
<dbReference type="Pfam" id="PF01207">
    <property type="entry name" value="Dus"/>
    <property type="match status" value="1"/>
</dbReference>
<evidence type="ECO:0000256" key="11">
    <source>
        <dbReference type="PIRNR" id="PIRNR006621"/>
    </source>
</evidence>
<evidence type="ECO:0000256" key="3">
    <source>
        <dbReference type="ARBA" id="ARBA00022630"/>
    </source>
</evidence>
<feature type="active site" description="Proton donor" evidence="12">
    <location>
        <position position="116"/>
    </location>
</feature>
<proteinExistence type="inferred from homology"/>
<evidence type="ECO:0000256" key="10">
    <source>
        <dbReference type="ARBA" id="ARBA00048802"/>
    </source>
</evidence>